<comment type="catalytic activity">
    <reaction evidence="1 11 16">
        <text>Thiol-dependent hydrolysis of ester, thioester, amide, peptide and isopeptide bonds formed by the C-terminal Gly of ubiquitin (a 76-residue protein attached to proteins as an intracellular targeting signal).</text>
        <dbReference type="EC" id="3.4.19.12"/>
    </reaction>
</comment>
<dbReference type="Proteomes" id="UP000290900">
    <property type="component" value="Unassembled WGS sequence"/>
</dbReference>
<dbReference type="EMBL" id="CAACVR010000012">
    <property type="protein sequence ID" value="VEU21579.1"/>
    <property type="molecule type" value="Genomic_DNA"/>
</dbReference>
<dbReference type="PIRSF" id="PIRSF016308">
    <property type="entry name" value="UBP"/>
    <property type="match status" value="1"/>
</dbReference>
<evidence type="ECO:0000259" key="18">
    <source>
        <dbReference type="PROSITE" id="PS50235"/>
    </source>
</evidence>
<dbReference type="PROSITE" id="PS50030">
    <property type="entry name" value="UBA"/>
    <property type="match status" value="2"/>
</dbReference>
<feature type="binding site" evidence="13">
    <location>
        <position position="237"/>
    </location>
    <ligand>
        <name>substrate</name>
    </ligand>
</feature>
<evidence type="ECO:0000256" key="2">
    <source>
        <dbReference type="ARBA" id="ARBA00009085"/>
    </source>
</evidence>
<accession>A0A448YKW3</accession>
<evidence type="ECO:0000256" key="15">
    <source>
        <dbReference type="PROSITE-ProRule" id="PRU00502"/>
    </source>
</evidence>
<dbReference type="InterPro" id="IPR013083">
    <property type="entry name" value="Znf_RING/FYVE/PHD"/>
</dbReference>
<dbReference type="PROSITE" id="PS50271">
    <property type="entry name" value="ZF_UBP"/>
    <property type="match status" value="1"/>
</dbReference>
<dbReference type="CDD" id="cd02658">
    <property type="entry name" value="Peptidase_C19B"/>
    <property type="match status" value="1"/>
</dbReference>
<evidence type="ECO:0000256" key="14">
    <source>
        <dbReference type="PIRSR" id="PIRSR016308-3"/>
    </source>
</evidence>
<evidence type="ECO:0000256" key="3">
    <source>
        <dbReference type="ARBA" id="ARBA00022670"/>
    </source>
</evidence>
<dbReference type="InterPro" id="IPR015940">
    <property type="entry name" value="UBA"/>
</dbReference>
<dbReference type="Pfam" id="PF02148">
    <property type="entry name" value="zf-UBP"/>
    <property type="match status" value="1"/>
</dbReference>
<gene>
    <name evidence="20" type="ORF">BRENAR_LOCUS2312</name>
</gene>
<feature type="binding site" evidence="14">
    <location>
        <position position="174"/>
    </location>
    <ligand>
        <name>Zn(2+)</name>
        <dbReference type="ChEBI" id="CHEBI:29105"/>
    </ligand>
</feature>
<dbReference type="InterPro" id="IPR028889">
    <property type="entry name" value="USP"/>
</dbReference>
<sequence>MSFPSDLSQISPPSSSEAVYKDDCMFSFDTAFDPQGIDICLTCFQAFSRGKYNYTAQHAEIYDHDIFLNYKRTLKPKGADEIQPQKMVKLEIKEQTEDDLFLTKAAIYVASTDSTTEFPGGGIPQRIRVAAEGVLKATSREKRQQIKSWEQSILVCPHSKEIKQTPSNASIHECADCGLTENLWLCLECGNVGCGRQQFGGVPGNSHAVAHHKQHPDHHVAVKLGSLSSESADCYCYTCDDDVKVPKLADYLKTYGIDLSNFVKTEKNLTELQIEQNIQWDFNMDGENGETLSPVFGPGLSGFKNLGNSCYLASVLQVMFSVPSFQMAYFSADEGMPIEKVVGNIDPAADLETQMFKIGDGLLSGRYSVPDPFTTEKIKYQRGIRPSGFKELIGKGHPEFSTMQQQDAFEFWMYLVEQLEKGSVSGQADSVPTEVFKYVLGDKLKCSVCGGVRLSKELVDNVTLPVEEKLLDSGVDGTKDYAPTTMEDCFTKWHAAEQIEYDCPQCHSHVAAFKRQGFRSFPSYLVVSPQRIKLENWVPVKLPVPITFSQTIDLLPYKAEGKLPGESELPDDSSSNEFKYNAEALDALLVMGFPENRCKRALYTTGNGTAETAANWLFEHMDDAGIDEPFTPKNNSTKPEAKAEDIESLVSMGFSAKLANKALVLNENSVEQSVEWLFGHPDDNGELPENEADGNPEANIEKLEKEHTTGKYTLLGVVCHKGTSIHSGHYVAFVKKLINGQEKWILFNDEKVVLAGEESLKEIEVSGYLYVYKRNE</sequence>
<dbReference type="PROSITE" id="PS00972">
    <property type="entry name" value="USP_1"/>
    <property type="match status" value="1"/>
</dbReference>
<feature type="binding site" evidence="14">
    <location>
        <position position="177"/>
    </location>
    <ligand>
        <name>Zn(2+)</name>
        <dbReference type="ChEBI" id="CHEBI:29105"/>
    </ligand>
</feature>
<dbReference type="GO" id="GO:0004843">
    <property type="term" value="F:cysteine-type deubiquitinase activity"/>
    <property type="evidence" value="ECO:0007669"/>
    <property type="project" value="UniProtKB-UniRule"/>
</dbReference>
<dbReference type="InParanoid" id="A0A448YKW3"/>
<evidence type="ECO:0000313" key="20">
    <source>
        <dbReference type="EMBL" id="VEU21579.1"/>
    </source>
</evidence>
<evidence type="ECO:0000256" key="11">
    <source>
        <dbReference type="PIRNR" id="PIRNR016308"/>
    </source>
</evidence>
<feature type="domain" description="UBA" evidence="17">
    <location>
        <begin position="640"/>
        <end position="680"/>
    </location>
</feature>
<feature type="active site" description="Proton acceptor" evidence="12">
    <location>
        <position position="729"/>
    </location>
</feature>
<keyword evidence="7 11" id="KW-0833">Ubl conjugation pathway</keyword>
<keyword evidence="8 11" id="KW-0378">Hydrolase</keyword>
<dbReference type="SUPFAM" id="SSF46934">
    <property type="entry name" value="UBA-like"/>
    <property type="match status" value="1"/>
</dbReference>
<keyword evidence="21" id="KW-1185">Reference proteome</keyword>
<dbReference type="InterPro" id="IPR038765">
    <property type="entry name" value="Papain-like_cys_pep_sf"/>
</dbReference>
<keyword evidence="10 11" id="KW-0862">Zinc</keyword>
<evidence type="ECO:0000256" key="6">
    <source>
        <dbReference type="ARBA" id="ARBA00022771"/>
    </source>
</evidence>
<dbReference type="AlphaFoldDB" id="A0A448YKW3"/>
<feature type="domain" description="USP" evidence="18">
    <location>
        <begin position="301"/>
        <end position="775"/>
    </location>
</feature>
<comment type="similarity">
    <text evidence="2 11 16">Belongs to the peptidase C19 family.</text>
</comment>
<feature type="binding site" evidence="13">
    <location>
        <position position="235"/>
    </location>
    <ligand>
        <name>substrate</name>
    </ligand>
</feature>
<dbReference type="InterPro" id="IPR016652">
    <property type="entry name" value="Ubiquitinyl_hydrolase"/>
</dbReference>
<dbReference type="STRING" id="13370.A0A448YKW3"/>
<keyword evidence="6 15" id="KW-0863">Zinc-finger</keyword>
<dbReference type="InterPro" id="IPR050164">
    <property type="entry name" value="Peptidase_C19"/>
</dbReference>
<keyword evidence="3 11" id="KW-0645">Protease</keyword>
<dbReference type="FunFam" id="1.10.8.10:FF:000086">
    <property type="entry name" value="Ubiquitin carboxyl-terminal hydrolase"/>
    <property type="match status" value="1"/>
</dbReference>
<dbReference type="GO" id="GO:0016579">
    <property type="term" value="P:protein deubiquitination"/>
    <property type="evidence" value="ECO:0007669"/>
    <property type="project" value="InterPro"/>
</dbReference>
<feature type="active site" description="Nucleophile" evidence="12">
    <location>
        <position position="310"/>
    </location>
</feature>
<feature type="binding site" evidence="13">
    <location>
        <position position="240"/>
    </location>
    <ligand>
        <name>substrate</name>
    </ligand>
</feature>
<dbReference type="Pfam" id="PF00443">
    <property type="entry name" value="UCH"/>
    <property type="match status" value="1"/>
</dbReference>
<dbReference type="CDD" id="cd14385">
    <property type="entry name" value="UBA1_spUBP14_like"/>
    <property type="match status" value="1"/>
</dbReference>
<evidence type="ECO:0000256" key="8">
    <source>
        <dbReference type="ARBA" id="ARBA00022801"/>
    </source>
</evidence>
<protein>
    <recommendedName>
        <fullName evidence="11 16">Ubiquitin carboxyl-terminal hydrolase</fullName>
        <ecNumber evidence="11 16">3.4.19.12</ecNumber>
    </recommendedName>
</protein>
<dbReference type="PROSITE" id="PS50235">
    <property type="entry name" value="USP_3"/>
    <property type="match status" value="1"/>
</dbReference>
<evidence type="ECO:0000259" key="19">
    <source>
        <dbReference type="PROSITE" id="PS50271"/>
    </source>
</evidence>
<feature type="binding site" evidence="14">
    <location>
        <position position="194"/>
    </location>
    <ligand>
        <name>Zn(2+)</name>
        <dbReference type="ChEBI" id="CHEBI:29105"/>
    </ligand>
</feature>
<dbReference type="SMART" id="SM00165">
    <property type="entry name" value="UBA"/>
    <property type="match status" value="2"/>
</dbReference>
<feature type="binding site" evidence="13">
    <location>
        <begin position="196"/>
        <end position="199"/>
    </location>
    <ligand>
        <name>substrate</name>
    </ligand>
</feature>
<dbReference type="Gene3D" id="1.10.8.10">
    <property type="entry name" value="DNA helicase RuvA subunit, C-terminal domain"/>
    <property type="match status" value="2"/>
</dbReference>
<evidence type="ECO:0000256" key="13">
    <source>
        <dbReference type="PIRSR" id="PIRSR016308-2"/>
    </source>
</evidence>
<evidence type="ECO:0000256" key="1">
    <source>
        <dbReference type="ARBA" id="ARBA00000707"/>
    </source>
</evidence>
<dbReference type="Pfam" id="PF00627">
    <property type="entry name" value="UBA"/>
    <property type="match status" value="1"/>
</dbReference>
<keyword evidence="4 11" id="KW-0479">Metal-binding</keyword>
<dbReference type="GO" id="GO:0006508">
    <property type="term" value="P:proteolysis"/>
    <property type="evidence" value="ECO:0007669"/>
    <property type="project" value="UniProtKB-KW"/>
</dbReference>
<evidence type="ECO:0000256" key="16">
    <source>
        <dbReference type="RuleBase" id="RU366025"/>
    </source>
</evidence>
<evidence type="ECO:0000256" key="5">
    <source>
        <dbReference type="ARBA" id="ARBA00022737"/>
    </source>
</evidence>
<dbReference type="InterPro" id="IPR018200">
    <property type="entry name" value="USP_CS"/>
</dbReference>
<dbReference type="SMART" id="SM00290">
    <property type="entry name" value="ZnF_UBP"/>
    <property type="match status" value="1"/>
</dbReference>
<dbReference type="PANTHER" id="PTHR24006">
    <property type="entry name" value="UBIQUITIN CARBOXYL-TERMINAL HYDROLASE"/>
    <property type="match status" value="1"/>
</dbReference>
<evidence type="ECO:0000313" key="21">
    <source>
        <dbReference type="Proteomes" id="UP000290900"/>
    </source>
</evidence>
<dbReference type="OrthoDB" id="361536at2759"/>
<dbReference type="Pfam" id="PF17807">
    <property type="entry name" value="zf-UBP_var"/>
    <property type="match status" value="1"/>
</dbReference>
<dbReference type="GO" id="GO:0005634">
    <property type="term" value="C:nucleus"/>
    <property type="evidence" value="ECO:0007669"/>
    <property type="project" value="TreeGrafter"/>
</dbReference>
<dbReference type="InterPro" id="IPR001394">
    <property type="entry name" value="Peptidase_C19_UCH"/>
</dbReference>
<feature type="binding site" evidence="13">
    <location>
        <position position="184"/>
    </location>
    <ligand>
        <name>substrate</name>
    </ligand>
</feature>
<dbReference type="EC" id="3.4.19.12" evidence="11 16"/>
<dbReference type="InterPro" id="IPR001607">
    <property type="entry name" value="Znf_UBP"/>
</dbReference>
<dbReference type="PROSITE" id="PS00973">
    <property type="entry name" value="USP_2"/>
    <property type="match status" value="1"/>
</dbReference>
<dbReference type="InterPro" id="IPR041432">
    <property type="entry name" value="UBP13_Znf-UBP_var"/>
</dbReference>
<proteinExistence type="inferred from homology"/>
<dbReference type="SUPFAM" id="SSF54001">
    <property type="entry name" value="Cysteine proteinases"/>
    <property type="match status" value="1"/>
</dbReference>
<organism evidence="20 21">
    <name type="scientific">Brettanomyces naardenensis</name>
    <name type="common">Yeast</name>
    <dbReference type="NCBI Taxonomy" id="13370"/>
    <lineage>
        <taxon>Eukaryota</taxon>
        <taxon>Fungi</taxon>
        <taxon>Dikarya</taxon>
        <taxon>Ascomycota</taxon>
        <taxon>Saccharomycotina</taxon>
        <taxon>Pichiomycetes</taxon>
        <taxon>Pichiales</taxon>
        <taxon>Pichiaceae</taxon>
        <taxon>Brettanomyces</taxon>
    </lineage>
</organism>
<reference evidence="20 21" key="1">
    <citation type="submission" date="2018-12" db="EMBL/GenBank/DDBJ databases">
        <authorList>
            <person name="Tiukova I."/>
            <person name="Dainat J."/>
        </authorList>
    </citation>
    <scope>NUCLEOTIDE SEQUENCE [LARGE SCALE GENOMIC DNA]</scope>
</reference>
<dbReference type="SUPFAM" id="SSF57850">
    <property type="entry name" value="RING/U-box"/>
    <property type="match status" value="1"/>
</dbReference>
<evidence type="ECO:0000259" key="17">
    <source>
        <dbReference type="PROSITE" id="PS50030"/>
    </source>
</evidence>
<dbReference type="Gene3D" id="3.30.40.10">
    <property type="entry name" value="Zinc/RING finger domain, C3HC4 (zinc finger)"/>
    <property type="match status" value="2"/>
</dbReference>
<evidence type="ECO:0000256" key="12">
    <source>
        <dbReference type="PIRSR" id="PIRSR016308-1"/>
    </source>
</evidence>
<dbReference type="Gene3D" id="3.90.70.10">
    <property type="entry name" value="Cysteine proteinases"/>
    <property type="match status" value="1"/>
</dbReference>
<dbReference type="FunCoup" id="A0A448YKW3">
    <property type="interactions" value="981"/>
</dbReference>
<dbReference type="GO" id="GO:0008270">
    <property type="term" value="F:zinc ion binding"/>
    <property type="evidence" value="ECO:0007669"/>
    <property type="project" value="UniProtKB-UniRule"/>
</dbReference>
<dbReference type="GO" id="GO:0005829">
    <property type="term" value="C:cytosol"/>
    <property type="evidence" value="ECO:0007669"/>
    <property type="project" value="TreeGrafter"/>
</dbReference>
<dbReference type="FunFam" id="3.30.40.10:FF:000396">
    <property type="entry name" value="Ubiquitin carboxyl-terminal hydrolase"/>
    <property type="match status" value="1"/>
</dbReference>
<dbReference type="InterPro" id="IPR009060">
    <property type="entry name" value="UBA-like_sf"/>
</dbReference>
<feature type="domain" description="UBA" evidence="17">
    <location>
        <begin position="579"/>
        <end position="620"/>
    </location>
</feature>
<evidence type="ECO:0000256" key="10">
    <source>
        <dbReference type="ARBA" id="ARBA00022833"/>
    </source>
</evidence>
<name>A0A448YKW3_BRENA</name>
<evidence type="ECO:0000256" key="4">
    <source>
        <dbReference type="ARBA" id="ARBA00022723"/>
    </source>
</evidence>
<keyword evidence="9 11" id="KW-0788">Thiol protease</keyword>
<evidence type="ECO:0000256" key="7">
    <source>
        <dbReference type="ARBA" id="ARBA00022786"/>
    </source>
</evidence>
<feature type="domain" description="UBP-type" evidence="19">
    <location>
        <begin position="154"/>
        <end position="259"/>
    </location>
</feature>
<keyword evidence="5" id="KW-0677">Repeat</keyword>
<feature type="binding site" evidence="14">
    <location>
        <position position="207"/>
    </location>
    <ligand>
        <name>Zn(2+)</name>
        <dbReference type="ChEBI" id="CHEBI:29105"/>
    </ligand>
</feature>
<evidence type="ECO:0000256" key="9">
    <source>
        <dbReference type="ARBA" id="ARBA00022807"/>
    </source>
</evidence>
<dbReference type="PANTHER" id="PTHR24006:SF664">
    <property type="entry name" value="UBIQUITIN CARBOXYL-TERMINAL HYDROLASE"/>
    <property type="match status" value="1"/>
</dbReference>